<dbReference type="InterPro" id="IPR049179">
    <property type="entry name" value="T2SSK_SAM-like_2nd"/>
</dbReference>
<comment type="subcellular location">
    <subcellularLocation>
        <location evidence="1 10">Cell inner membrane</location>
    </subcellularLocation>
</comment>
<dbReference type="InterPro" id="IPR005628">
    <property type="entry name" value="GspK"/>
</dbReference>
<comment type="caution">
    <text evidence="14">The sequence shown here is derived from an EMBL/GenBank/DDBJ whole genome shotgun (WGS) entry which is preliminary data.</text>
</comment>
<keyword evidence="5 10" id="KW-0997">Cell inner membrane</keyword>
<name>A0A178KQ29_9GAMM</name>
<dbReference type="AlphaFoldDB" id="A0A178KQ29"/>
<keyword evidence="15" id="KW-1185">Reference proteome</keyword>
<protein>
    <recommendedName>
        <fullName evidence="10">Type II secretion system protein K</fullName>
    </recommendedName>
</protein>
<keyword evidence="8 11" id="KW-1133">Transmembrane helix</keyword>
<dbReference type="Pfam" id="PF03934">
    <property type="entry name" value="T2SSK"/>
    <property type="match status" value="1"/>
</dbReference>
<evidence type="ECO:0000256" key="4">
    <source>
        <dbReference type="ARBA" id="ARBA00022475"/>
    </source>
</evidence>
<keyword evidence="9 10" id="KW-0472">Membrane</keyword>
<feature type="domain" description="T2SS protein K second SAM-like" evidence="12">
    <location>
        <begin position="227"/>
        <end position="294"/>
    </location>
</feature>
<proteinExistence type="inferred from homology"/>
<dbReference type="SUPFAM" id="SSF54523">
    <property type="entry name" value="Pili subunits"/>
    <property type="match status" value="1"/>
</dbReference>
<evidence type="ECO:0000259" key="12">
    <source>
        <dbReference type="Pfam" id="PF03934"/>
    </source>
</evidence>
<dbReference type="EMBL" id="LVHF01000010">
    <property type="protein sequence ID" value="OAN19216.1"/>
    <property type="molecule type" value="Genomic_DNA"/>
</dbReference>
<dbReference type="PANTHER" id="PTHR38831">
    <property type="entry name" value="TYPE II SECRETION SYSTEM PROTEIN K"/>
    <property type="match status" value="1"/>
</dbReference>
<gene>
    <name evidence="14" type="ORF">A3K86_00860</name>
</gene>
<sequence length="346" mass="38598">MIPRQSYPTGKSQRQRGVALIVVLMILAMMTLLAVNMTDRLHHNFYRVENQIQHQQAYWYSLGLEELAKVAIKESIDDSDTVNMSQAWATRGQRYPLEGGDAVGDIFDMQACFNINALSAVKAEADRTTKPFLIKVLQALFEEKGLESYEAEVMAESAWEYVDEDDTVQSAFGAEDSTYEGFRPPYLPPNHLMADISEFRAVNGVTAPAYDKVKSALCALPDDTFKLNVNTLSVENAPLLAALFTPALSVSDAKTILTNRPYDGWQSIDDFFTEGAIAGIEGSIASLAKEHIDIKSNFFQLDAEVLVDRSRVRIVALLKRDEQKQVTVVRRRYGGISERVADNKAK</sequence>
<feature type="transmembrane region" description="Helical" evidence="11">
    <location>
        <begin position="18"/>
        <end position="37"/>
    </location>
</feature>
<evidence type="ECO:0000256" key="9">
    <source>
        <dbReference type="ARBA" id="ARBA00023136"/>
    </source>
</evidence>
<dbReference type="PIRSF" id="PIRSF002786">
    <property type="entry name" value="XcpX"/>
    <property type="match status" value="1"/>
</dbReference>
<dbReference type="RefSeq" id="WP_068326258.1">
    <property type="nucleotide sequence ID" value="NZ_LVHF01000010.1"/>
</dbReference>
<dbReference type="InterPro" id="IPR038072">
    <property type="entry name" value="GspK_central_sf"/>
</dbReference>
<dbReference type="Pfam" id="PF21687">
    <property type="entry name" value="T2SSK_1st"/>
    <property type="match status" value="1"/>
</dbReference>
<comment type="similarity">
    <text evidence="2 10">Belongs to the GSP K family.</text>
</comment>
<reference evidence="14 15" key="1">
    <citation type="submission" date="2016-03" db="EMBL/GenBank/DDBJ databases">
        <title>Photobacterium proteolyticum sp. nov. a protease producing bacterium isolated from ocean sediments of Laizhou Bay.</title>
        <authorList>
            <person name="Li Y."/>
        </authorList>
    </citation>
    <scope>NUCLEOTIDE SEQUENCE [LARGE SCALE GENOMIC DNA]</scope>
    <source>
        <strain evidence="14 15">R-40508</strain>
    </source>
</reference>
<evidence type="ECO:0000256" key="6">
    <source>
        <dbReference type="ARBA" id="ARBA00022692"/>
    </source>
</evidence>
<keyword evidence="3 10" id="KW-0813">Transport</keyword>
<keyword evidence="6 11" id="KW-0812">Transmembrane</keyword>
<dbReference type="Gene3D" id="1.10.40.60">
    <property type="entry name" value="EpsJ-like"/>
    <property type="match status" value="2"/>
</dbReference>
<evidence type="ECO:0000256" key="7">
    <source>
        <dbReference type="ARBA" id="ARBA00022927"/>
    </source>
</evidence>
<evidence type="ECO:0000259" key="13">
    <source>
        <dbReference type="Pfam" id="PF21687"/>
    </source>
</evidence>
<keyword evidence="7" id="KW-0653">Protein transport</keyword>
<dbReference type="GO" id="GO:0005886">
    <property type="term" value="C:plasma membrane"/>
    <property type="evidence" value="ECO:0007669"/>
    <property type="project" value="UniProtKB-SubCell"/>
</dbReference>
<feature type="domain" description="T2SS protein K first SAM-like" evidence="13">
    <location>
        <begin position="111"/>
        <end position="222"/>
    </location>
</feature>
<keyword evidence="4 10" id="KW-1003">Cell membrane</keyword>
<evidence type="ECO:0000256" key="2">
    <source>
        <dbReference type="ARBA" id="ARBA00007246"/>
    </source>
</evidence>
<evidence type="ECO:0000256" key="3">
    <source>
        <dbReference type="ARBA" id="ARBA00022448"/>
    </source>
</evidence>
<evidence type="ECO:0000256" key="11">
    <source>
        <dbReference type="SAM" id="Phobius"/>
    </source>
</evidence>
<evidence type="ECO:0000313" key="15">
    <source>
        <dbReference type="Proteomes" id="UP000078503"/>
    </source>
</evidence>
<dbReference type="Gene3D" id="3.30.1300.30">
    <property type="entry name" value="GSPII I/J protein-like"/>
    <property type="match status" value="1"/>
</dbReference>
<evidence type="ECO:0000256" key="10">
    <source>
        <dbReference type="PIRNR" id="PIRNR002786"/>
    </source>
</evidence>
<dbReference type="InterPro" id="IPR049031">
    <property type="entry name" value="T2SSK_SAM-like_1st"/>
</dbReference>
<dbReference type="InterPro" id="IPR045584">
    <property type="entry name" value="Pilin-like"/>
</dbReference>
<evidence type="ECO:0000256" key="1">
    <source>
        <dbReference type="ARBA" id="ARBA00004533"/>
    </source>
</evidence>
<evidence type="ECO:0000256" key="5">
    <source>
        <dbReference type="ARBA" id="ARBA00022519"/>
    </source>
</evidence>
<dbReference type="PANTHER" id="PTHR38831:SF1">
    <property type="entry name" value="TYPE II SECRETION SYSTEM PROTEIN K-RELATED"/>
    <property type="match status" value="1"/>
</dbReference>
<evidence type="ECO:0000256" key="8">
    <source>
        <dbReference type="ARBA" id="ARBA00022989"/>
    </source>
</evidence>
<dbReference type="OrthoDB" id="9788973at2"/>
<dbReference type="NCBIfam" id="NF037980">
    <property type="entry name" value="T2SS_GspK"/>
    <property type="match status" value="1"/>
</dbReference>
<accession>A0A178KQ29</accession>
<dbReference type="STRING" id="858640.A3K86_00860"/>
<dbReference type="Proteomes" id="UP000078503">
    <property type="component" value="Unassembled WGS sequence"/>
</dbReference>
<evidence type="ECO:0000313" key="14">
    <source>
        <dbReference type="EMBL" id="OAN19216.1"/>
    </source>
</evidence>
<organism evidence="14 15">
    <name type="scientific">Photobacterium jeanii</name>
    <dbReference type="NCBI Taxonomy" id="858640"/>
    <lineage>
        <taxon>Bacteria</taxon>
        <taxon>Pseudomonadati</taxon>
        <taxon>Pseudomonadota</taxon>
        <taxon>Gammaproteobacteria</taxon>
        <taxon>Vibrionales</taxon>
        <taxon>Vibrionaceae</taxon>
        <taxon>Photobacterium</taxon>
    </lineage>
</organism>
<dbReference type="SUPFAM" id="SSF158544">
    <property type="entry name" value="GspK insert domain-like"/>
    <property type="match status" value="2"/>
</dbReference>
<dbReference type="GO" id="GO:0009306">
    <property type="term" value="P:protein secretion"/>
    <property type="evidence" value="ECO:0007669"/>
    <property type="project" value="InterPro"/>
</dbReference>